<name>A0ABV2QB59_9BURK</name>
<reference evidence="4 5" key="1">
    <citation type="submission" date="2024-06" db="EMBL/GenBank/DDBJ databases">
        <title>Sorghum-associated microbial communities from plants grown in Nebraska, USA.</title>
        <authorList>
            <person name="Schachtman D."/>
        </authorList>
    </citation>
    <scope>NUCLEOTIDE SEQUENCE [LARGE SCALE GENOMIC DNA]</scope>
    <source>
        <strain evidence="4 5">2709</strain>
    </source>
</reference>
<feature type="domain" description="CN hydrolase" evidence="3">
    <location>
        <begin position="1"/>
        <end position="255"/>
    </location>
</feature>
<dbReference type="EC" id="3.5.1.128" evidence="4"/>
<keyword evidence="5" id="KW-1185">Reference proteome</keyword>
<protein>
    <submittedName>
        <fullName evidence="4">Amidohydrolase</fullName>
        <ecNumber evidence="4">3.5.1.128</ecNumber>
    </submittedName>
</protein>
<dbReference type="Gene3D" id="3.60.110.10">
    <property type="entry name" value="Carbon-nitrogen hydrolase"/>
    <property type="match status" value="1"/>
</dbReference>
<organism evidence="4 5">
    <name type="scientific">Ottowia thiooxydans</name>
    <dbReference type="NCBI Taxonomy" id="219182"/>
    <lineage>
        <taxon>Bacteria</taxon>
        <taxon>Pseudomonadati</taxon>
        <taxon>Pseudomonadota</taxon>
        <taxon>Betaproteobacteria</taxon>
        <taxon>Burkholderiales</taxon>
        <taxon>Comamonadaceae</taxon>
        <taxon>Ottowia</taxon>
    </lineage>
</organism>
<dbReference type="InterPro" id="IPR036526">
    <property type="entry name" value="C-N_Hydrolase_sf"/>
</dbReference>
<evidence type="ECO:0000256" key="1">
    <source>
        <dbReference type="ARBA" id="ARBA00010613"/>
    </source>
</evidence>
<gene>
    <name evidence="4" type="ORF">ABIE13_003375</name>
</gene>
<dbReference type="PROSITE" id="PS01227">
    <property type="entry name" value="UPF0012"/>
    <property type="match status" value="1"/>
</dbReference>
<evidence type="ECO:0000313" key="5">
    <source>
        <dbReference type="Proteomes" id="UP001549320"/>
    </source>
</evidence>
<evidence type="ECO:0000256" key="2">
    <source>
        <dbReference type="ARBA" id="ARBA00022801"/>
    </source>
</evidence>
<dbReference type="GO" id="GO:0110050">
    <property type="term" value="F:deaminated glutathione amidase activity"/>
    <property type="evidence" value="ECO:0007669"/>
    <property type="project" value="UniProtKB-EC"/>
</dbReference>
<comment type="similarity">
    <text evidence="1">Belongs to the carbon-nitrogen hydrolase superfamily. NIT1/NIT2 family.</text>
</comment>
<dbReference type="SUPFAM" id="SSF56317">
    <property type="entry name" value="Carbon-nitrogen hydrolase"/>
    <property type="match status" value="1"/>
</dbReference>
<comment type="caution">
    <text evidence="4">The sequence shown here is derived from an EMBL/GenBank/DDBJ whole genome shotgun (WGS) entry which is preliminary data.</text>
</comment>
<dbReference type="InterPro" id="IPR001110">
    <property type="entry name" value="UPF0012_CS"/>
</dbReference>
<dbReference type="PANTHER" id="PTHR23088">
    <property type="entry name" value="NITRILASE-RELATED"/>
    <property type="match status" value="1"/>
</dbReference>
<dbReference type="Pfam" id="PF00795">
    <property type="entry name" value="CN_hydrolase"/>
    <property type="match status" value="1"/>
</dbReference>
<evidence type="ECO:0000259" key="3">
    <source>
        <dbReference type="PROSITE" id="PS50263"/>
    </source>
</evidence>
<dbReference type="RefSeq" id="WP_354445338.1">
    <property type="nucleotide sequence ID" value="NZ_JBEPSH010000006.1"/>
</dbReference>
<dbReference type="EMBL" id="JBEPSH010000006">
    <property type="protein sequence ID" value="MET4578259.1"/>
    <property type="molecule type" value="Genomic_DNA"/>
</dbReference>
<dbReference type="PANTHER" id="PTHR23088:SF27">
    <property type="entry name" value="DEAMINATED GLUTATHIONE AMIDASE"/>
    <property type="match status" value="1"/>
</dbReference>
<dbReference type="Proteomes" id="UP001549320">
    <property type="component" value="Unassembled WGS sequence"/>
</dbReference>
<evidence type="ECO:0000313" key="4">
    <source>
        <dbReference type="EMBL" id="MET4578259.1"/>
    </source>
</evidence>
<dbReference type="CDD" id="cd07572">
    <property type="entry name" value="nit"/>
    <property type="match status" value="1"/>
</dbReference>
<dbReference type="PROSITE" id="PS50263">
    <property type="entry name" value="CN_HYDROLASE"/>
    <property type="match status" value="1"/>
</dbReference>
<dbReference type="InterPro" id="IPR045254">
    <property type="entry name" value="Nit1/2_C-N_Hydrolase"/>
</dbReference>
<proteinExistence type="inferred from homology"/>
<keyword evidence="2 4" id="KW-0378">Hydrolase</keyword>
<accession>A0ABV2QB59</accession>
<dbReference type="InterPro" id="IPR003010">
    <property type="entry name" value="C-N_Hydrolase"/>
</dbReference>
<sequence>MKVAAIQMVSCTRVNENLRTAHALLAQAADAGAELAVLPEYFCVMGRRDTDKLALQESLGAGPIQDWLAKTSRELGLWIVAGTLPLSCEPRDELRVRNASLVFNPQGELVACYDKIHLFKFDDGTRTYDEAAVLVRGTKPVSFDLPSRDGHQWRVGLSVCYDLRFPELYRAYAADGADLLLVPSAFTYVTGQAHWEVLLRARAIENLSAVVASAQGGVHENGRTTWGHSMVINQWGQVISVLAEGAGVVIADLDASALAQHRLQLPALGHRVV</sequence>